<dbReference type="InterPro" id="IPR011048">
    <property type="entry name" value="Haem_d1_sf"/>
</dbReference>
<evidence type="ECO:0000256" key="1">
    <source>
        <dbReference type="ARBA" id="ARBA00005564"/>
    </source>
</evidence>
<protein>
    <submittedName>
        <fullName evidence="2">6-phosphogluconolactonase</fullName>
        <ecNumber evidence="2">3.1.1.31</ecNumber>
    </submittedName>
</protein>
<dbReference type="Gene3D" id="2.130.10.10">
    <property type="entry name" value="YVTN repeat-like/Quinoprotein amine dehydrogenase"/>
    <property type="match status" value="1"/>
</dbReference>
<comment type="similarity">
    <text evidence="1">Belongs to the cycloisomerase 2 family.</text>
</comment>
<dbReference type="InterPro" id="IPR019405">
    <property type="entry name" value="Lactonase_7-beta_prop"/>
</dbReference>
<dbReference type="PANTHER" id="PTHR30344:SF1">
    <property type="entry name" value="6-PHOSPHOGLUCONOLACTONASE"/>
    <property type="match status" value="1"/>
</dbReference>
<proteinExistence type="inferred from homology"/>
<dbReference type="EMBL" id="CACRTF010000017">
    <property type="protein sequence ID" value="VYT45614.1"/>
    <property type="molecule type" value="Genomic_DNA"/>
</dbReference>
<name>A0A6N2WUW5_9FIRM</name>
<dbReference type="InterPro" id="IPR015943">
    <property type="entry name" value="WD40/YVTN_repeat-like_dom_sf"/>
</dbReference>
<accession>A0A6N2WUW5</accession>
<dbReference type="AlphaFoldDB" id="A0A6N2WUW5"/>
<dbReference type="InterPro" id="IPR050282">
    <property type="entry name" value="Cycloisomerase_2"/>
</dbReference>
<dbReference type="RefSeq" id="WP_156703749.1">
    <property type="nucleotide sequence ID" value="NZ_CACRTF010000017.1"/>
</dbReference>
<reference evidence="2" key="1">
    <citation type="submission" date="2019-11" db="EMBL/GenBank/DDBJ databases">
        <authorList>
            <person name="Feng L."/>
        </authorList>
    </citation>
    <scope>NUCLEOTIDE SEQUENCE</scope>
    <source>
        <strain evidence="2">CbolteaeLFYP116</strain>
    </source>
</reference>
<dbReference type="EC" id="3.1.1.31" evidence="2"/>
<keyword evidence="2" id="KW-0378">Hydrolase</keyword>
<organism evidence="2">
    <name type="scientific">Enterocloster bolteae</name>
    <dbReference type="NCBI Taxonomy" id="208479"/>
    <lineage>
        <taxon>Bacteria</taxon>
        <taxon>Bacillati</taxon>
        <taxon>Bacillota</taxon>
        <taxon>Clostridia</taxon>
        <taxon>Lachnospirales</taxon>
        <taxon>Lachnospiraceae</taxon>
        <taxon>Enterocloster</taxon>
    </lineage>
</organism>
<dbReference type="GO" id="GO:0017057">
    <property type="term" value="F:6-phosphogluconolactonase activity"/>
    <property type="evidence" value="ECO:0007669"/>
    <property type="project" value="UniProtKB-EC"/>
</dbReference>
<gene>
    <name evidence="2" type="primary">pgl_9</name>
    <name evidence="2" type="ORF">CBLFYP116_04004</name>
</gene>
<dbReference type="Pfam" id="PF10282">
    <property type="entry name" value="Lactonase"/>
    <property type="match status" value="1"/>
</dbReference>
<dbReference type="SUPFAM" id="SSF51004">
    <property type="entry name" value="C-terminal (heme d1) domain of cytochrome cd1-nitrite reductase"/>
    <property type="match status" value="1"/>
</dbReference>
<dbReference type="PANTHER" id="PTHR30344">
    <property type="entry name" value="6-PHOSPHOGLUCONOLACTONASE-RELATED"/>
    <property type="match status" value="1"/>
</dbReference>
<evidence type="ECO:0000313" key="2">
    <source>
        <dbReference type="EMBL" id="VYT45614.1"/>
    </source>
</evidence>
<sequence>MKQYAYVGCRTTKERNARGKGISVYEIEDGKWNLKQIKGDLINPSYLCMDRTEKFLYTVHGDQSEISSFLIEEDGTLAYINTVSTGGVNPVHLSVDKTNQWIFVANLQTGTVAVIPRVEDGSLQELKQLYTIPGKEEGTVSHPHQVLQDIHQNYLLVSCQGRLYGFGQVDVFRINSDTGELEKTCVVSSREIAEPRHMVFHPNNRFCYGVNEKDYSVTYYQFDEEDGRLEAKQIVPALPDTYTGDGWASGILMEQAGRHLIVSNRKHDSVTCFEINQDNGMLTFKDNIKTEGKQPRFIAVNPLNNTVIAANELSDNLREINVCPERGKLEMMDMEIHTESPVCVIFKQ</sequence>